<proteinExistence type="predicted"/>
<accession>A0ABR2TUY8</accession>
<gene>
    <name evidence="1" type="ORF">V6N11_016185</name>
</gene>
<evidence type="ECO:0000313" key="1">
    <source>
        <dbReference type="EMBL" id="KAK9041062.1"/>
    </source>
</evidence>
<dbReference type="EMBL" id="JBBPBN010000004">
    <property type="protein sequence ID" value="KAK9041062.1"/>
    <property type="molecule type" value="Genomic_DNA"/>
</dbReference>
<reference evidence="1 2" key="1">
    <citation type="journal article" date="2024" name="G3 (Bethesda)">
        <title>Genome assembly of Hibiscus sabdariffa L. provides insights into metabolisms of medicinal natural products.</title>
        <authorList>
            <person name="Kim T."/>
        </authorList>
    </citation>
    <scope>NUCLEOTIDE SEQUENCE [LARGE SCALE GENOMIC DNA]</scope>
    <source>
        <strain evidence="1">TK-2024</strain>
        <tissue evidence="1">Old leaves</tissue>
    </source>
</reference>
<comment type="caution">
    <text evidence="1">The sequence shown here is derived from an EMBL/GenBank/DDBJ whole genome shotgun (WGS) entry which is preliminary data.</text>
</comment>
<sequence length="212" mass="23648">MIWKKKEGLLWWSIEKPEMLVEGLKLFYKKWYHLHNTKVIAVGDFPDTQKDPSSSSFSFCSTVIVLMEMLAGKQVEVGTKLGAYMITFSGDCSTSDLGTTLQLCTCLLLRTKDSLRHTTPLPLFTKLNVLNTILLLSVFTVKNPCSREGSLHCICKSGERDYGNNYFFGPIRISDPGKVDPLGILIPQLGSSNFAIFGWNTKVPGSHIPLQP</sequence>
<keyword evidence="2" id="KW-1185">Reference proteome</keyword>
<organism evidence="1 2">
    <name type="scientific">Hibiscus sabdariffa</name>
    <name type="common">roselle</name>
    <dbReference type="NCBI Taxonomy" id="183260"/>
    <lineage>
        <taxon>Eukaryota</taxon>
        <taxon>Viridiplantae</taxon>
        <taxon>Streptophyta</taxon>
        <taxon>Embryophyta</taxon>
        <taxon>Tracheophyta</taxon>
        <taxon>Spermatophyta</taxon>
        <taxon>Magnoliopsida</taxon>
        <taxon>eudicotyledons</taxon>
        <taxon>Gunneridae</taxon>
        <taxon>Pentapetalae</taxon>
        <taxon>rosids</taxon>
        <taxon>malvids</taxon>
        <taxon>Malvales</taxon>
        <taxon>Malvaceae</taxon>
        <taxon>Malvoideae</taxon>
        <taxon>Hibiscus</taxon>
    </lineage>
</organism>
<dbReference type="Proteomes" id="UP001396334">
    <property type="component" value="Unassembled WGS sequence"/>
</dbReference>
<evidence type="ECO:0000313" key="2">
    <source>
        <dbReference type="Proteomes" id="UP001396334"/>
    </source>
</evidence>
<name>A0ABR2TUY8_9ROSI</name>
<protein>
    <submittedName>
        <fullName evidence="1">Uncharacterized protein</fullName>
    </submittedName>
</protein>